<comment type="caution">
    <text evidence="2">The sequence shown here is derived from an EMBL/GenBank/DDBJ whole genome shotgun (WGS) entry which is preliminary data.</text>
</comment>
<name>A0A1S1M1A5_MYCCH</name>
<keyword evidence="3" id="KW-1185">Reference proteome</keyword>
<evidence type="ECO:0000313" key="3">
    <source>
        <dbReference type="Proteomes" id="UP000179441"/>
    </source>
</evidence>
<feature type="compositionally biased region" description="Polar residues" evidence="1">
    <location>
        <begin position="20"/>
        <end position="37"/>
    </location>
</feature>
<accession>A0A1S1M1A5</accession>
<reference evidence="2 3" key="1">
    <citation type="submission" date="2016-10" db="EMBL/GenBank/DDBJ databases">
        <title>Evaluation of Human, Veterinary and Environmental Mycobacterium chelonae Isolates by Core Genome Phylogenomic Analysis, Targeted Gene Comparison, and Anti-microbial Susceptibility Patterns: A Tale of Mistaken Identities.</title>
        <authorList>
            <person name="Fogelson S.B."/>
            <person name="Camus A.C."/>
            <person name="Lorenz W."/>
            <person name="Vasireddy R."/>
            <person name="Vasireddy S."/>
            <person name="Smith T."/>
            <person name="Brown-Elliott B.A."/>
            <person name="Wallace R.J.Jr."/>
            <person name="Hasan N.A."/>
            <person name="Reischl U."/>
            <person name="Sanchez S."/>
        </authorList>
    </citation>
    <scope>NUCLEOTIDE SEQUENCE [LARGE SCALE GENOMIC DNA]</scope>
    <source>
        <strain evidence="2 3">15518</strain>
    </source>
</reference>
<gene>
    <name evidence="2" type="ORF">BKG84_27765</name>
</gene>
<dbReference type="AlphaFoldDB" id="A0A1S1M1A5"/>
<evidence type="ECO:0000313" key="2">
    <source>
        <dbReference type="EMBL" id="OHU75675.1"/>
    </source>
</evidence>
<feature type="region of interest" description="Disordered" evidence="1">
    <location>
        <begin position="1"/>
        <end position="45"/>
    </location>
</feature>
<sequence>MAKGHHRSAATGRYVKASTAARNPKTTVTERGANHSNGTHHRSAITGRYAIAEVLGVGAEQLTVDRGTSPERQDFSAIVNSPSFEGLVNRWARLQGISRSLASSALRSRLLATVHRGDRPNDEQMLRSLDSLIAALEQEQNPRHES</sequence>
<dbReference type="EMBL" id="MLIS01000240">
    <property type="protein sequence ID" value="OHU75675.1"/>
    <property type="molecule type" value="Genomic_DNA"/>
</dbReference>
<proteinExistence type="predicted"/>
<dbReference type="Proteomes" id="UP000179441">
    <property type="component" value="Unassembled WGS sequence"/>
</dbReference>
<organism evidence="2 3">
    <name type="scientific">Mycobacteroides chelonae</name>
    <name type="common">Mycobacterium chelonae</name>
    <dbReference type="NCBI Taxonomy" id="1774"/>
    <lineage>
        <taxon>Bacteria</taxon>
        <taxon>Bacillati</taxon>
        <taxon>Actinomycetota</taxon>
        <taxon>Actinomycetes</taxon>
        <taxon>Mycobacteriales</taxon>
        <taxon>Mycobacteriaceae</taxon>
        <taxon>Mycobacteroides</taxon>
    </lineage>
</organism>
<protein>
    <submittedName>
        <fullName evidence="2">Uncharacterized protein</fullName>
    </submittedName>
</protein>
<dbReference type="RefSeq" id="WP_064407497.1">
    <property type="nucleotide sequence ID" value="NZ_JAAOOS010000001.1"/>
</dbReference>
<evidence type="ECO:0000256" key="1">
    <source>
        <dbReference type="SAM" id="MobiDB-lite"/>
    </source>
</evidence>